<protein>
    <recommendedName>
        <fullName evidence="3">YggT family protein</fullName>
    </recommendedName>
</protein>
<feature type="transmembrane region" description="Helical" evidence="1">
    <location>
        <begin position="12"/>
        <end position="32"/>
    </location>
</feature>
<name>A0A382W854_9ZZZZ</name>
<accession>A0A382W854</accession>
<reference evidence="2" key="1">
    <citation type="submission" date="2018-05" db="EMBL/GenBank/DDBJ databases">
        <authorList>
            <person name="Lanie J.A."/>
            <person name="Ng W.-L."/>
            <person name="Kazmierczak K.M."/>
            <person name="Andrzejewski T.M."/>
            <person name="Davidsen T.M."/>
            <person name="Wayne K.J."/>
            <person name="Tettelin H."/>
            <person name="Glass J.I."/>
            <person name="Rusch D."/>
            <person name="Podicherti R."/>
            <person name="Tsui H.-C.T."/>
            <person name="Winkler M.E."/>
        </authorList>
    </citation>
    <scope>NUCLEOTIDE SEQUENCE</scope>
</reference>
<dbReference type="EMBL" id="UINC01157704">
    <property type="protein sequence ID" value="SVD54844.1"/>
    <property type="molecule type" value="Genomic_DNA"/>
</dbReference>
<keyword evidence="1" id="KW-0812">Transmembrane</keyword>
<feature type="non-terminal residue" evidence="2">
    <location>
        <position position="55"/>
    </location>
</feature>
<evidence type="ECO:0000256" key="1">
    <source>
        <dbReference type="SAM" id="Phobius"/>
    </source>
</evidence>
<keyword evidence="1" id="KW-0472">Membrane</keyword>
<proteinExistence type="predicted"/>
<dbReference type="GO" id="GO:0016020">
    <property type="term" value="C:membrane"/>
    <property type="evidence" value="ECO:0007669"/>
    <property type="project" value="InterPro"/>
</dbReference>
<evidence type="ECO:0000313" key="2">
    <source>
        <dbReference type="EMBL" id="SVD54844.1"/>
    </source>
</evidence>
<gene>
    <name evidence="2" type="ORF">METZ01_LOCUS407698</name>
</gene>
<evidence type="ECO:0008006" key="3">
    <source>
        <dbReference type="Google" id="ProtNLM"/>
    </source>
</evidence>
<keyword evidence="1" id="KW-1133">Transmembrane helix</keyword>
<dbReference type="InterPro" id="IPR003425">
    <property type="entry name" value="CCB3/YggT"/>
</dbReference>
<sequence length="55" mass="6433">MFDHTGFVKDIIRILDGLLWLYFWILTARVIISWVNPDPYNRIVQVLCGLTDPAL</sequence>
<dbReference type="AlphaFoldDB" id="A0A382W854"/>
<dbReference type="Pfam" id="PF02325">
    <property type="entry name" value="CCB3_YggT"/>
    <property type="match status" value="1"/>
</dbReference>
<organism evidence="2">
    <name type="scientific">marine metagenome</name>
    <dbReference type="NCBI Taxonomy" id="408172"/>
    <lineage>
        <taxon>unclassified sequences</taxon>
        <taxon>metagenomes</taxon>
        <taxon>ecological metagenomes</taxon>
    </lineage>
</organism>